<evidence type="ECO:0000259" key="1">
    <source>
        <dbReference type="Pfam" id="PF13843"/>
    </source>
</evidence>
<evidence type="ECO:0000313" key="3">
    <source>
        <dbReference type="Proteomes" id="UP001187531"/>
    </source>
</evidence>
<evidence type="ECO:0000313" key="2">
    <source>
        <dbReference type="EMBL" id="KAK2725495.1"/>
    </source>
</evidence>
<dbReference type="PANTHER" id="PTHR47272:SF1">
    <property type="entry name" value="PIGGYBAC TRANSPOSABLE ELEMENT-DERIVED PROTEIN 3-LIKE"/>
    <property type="match status" value="1"/>
</dbReference>
<reference evidence="2" key="1">
    <citation type="submission" date="2023-07" db="EMBL/GenBank/DDBJ databases">
        <title>Chromosome-level genome assembly of Artemia franciscana.</title>
        <authorList>
            <person name="Jo E."/>
        </authorList>
    </citation>
    <scope>NUCLEOTIDE SEQUENCE</scope>
    <source>
        <tissue evidence="2">Whole body</tissue>
    </source>
</reference>
<dbReference type="Proteomes" id="UP001187531">
    <property type="component" value="Unassembled WGS sequence"/>
</dbReference>
<dbReference type="Pfam" id="PF13843">
    <property type="entry name" value="DDE_Tnp_1_7"/>
    <property type="match status" value="1"/>
</dbReference>
<organism evidence="2 3">
    <name type="scientific">Artemia franciscana</name>
    <name type="common">Brine shrimp</name>
    <name type="synonym">Artemia sanfranciscana</name>
    <dbReference type="NCBI Taxonomy" id="6661"/>
    <lineage>
        <taxon>Eukaryota</taxon>
        <taxon>Metazoa</taxon>
        <taxon>Ecdysozoa</taxon>
        <taxon>Arthropoda</taxon>
        <taxon>Crustacea</taxon>
        <taxon>Branchiopoda</taxon>
        <taxon>Anostraca</taxon>
        <taxon>Artemiidae</taxon>
        <taxon>Artemia</taxon>
    </lineage>
</organism>
<feature type="domain" description="PiggyBac transposable element-derived protein" evidence="1">
    <location>
        <begin position="78"/>
        <end position="170"/>
    </location>
</feature>
<keyword evidence="3" id="KW-1185">Reference proteome</keyword>
<dbReference type="InterPro" id="IPR029526">
    <property type="entry name" value="PGBD"/>
</dbReference>
<dbReference type="EMBL" id="JAVRJZ010000002">
    <property type="protein sequence ID" value="KAK2725495.1"/>
    <property type="molecule type" value="Genomic_DNA"/>
</dbReference>
<gene>
    <name evidence="2" type="ORF">QYM36_000103</name>
</gene>
<dbReference type="PANTHER" id="PTHR47272">
    <property type="entry name" value="DDE_TNP_1_7 DOMAIN-CONTAINING PROTEIN"/>
    <property type="match status" value="1"/>
</dbReference>
<sequence>MTLFIMNPFTPNEEVAEALQENVDYDLFTEVNVSVDCGCSSSAITSSLAAENQDRLENPNNAKPAQETTEPDLNKILTPVEYFKKTFDDDTAEGLVFQSDLYVTSKDQLKVTSKEMVQILGIHMLMGILKQPKISQHWERAKIFPLIADFMYRNRLKTLRRFFHANDSHPADKSYSWGINIFSRAGATGIIDSFEVYTGKGLVPVNELGQGAELCSD</sequence>
<protein>
    <recommendedName>
        <fullName evidence="1">PiggyBac transposable element-derived protein domain-containing protein</fullName>
    </recommendedName>
</protein>
<proteinExistence type="predicted"/>
<comment type="caution">
    <text evidence="2">The sequence shown here is derived from an EMBL/GenBank/DDBJ whole genome shotgun (WGS) entry which is preliminary data.</text>
</comment>
<dbReference type="AlphaFoldDB" id="A0AA88IBL0"/>
<accession>A0AA88IBL0</accession>
<name>A0AA88IBL0_ARTSF</name>